<keyword evidence="2" id="KW-0812">Transmembrane</keyword>
<feature type="transmembrane region" description="Helical" evidence="2">
    <location>
        <begin position="12"/>
        <end position="33"/>
    </location>
</feature>
<dbReference type="NCBIfam" id="TIGR00996">
    <property type="entry name" value="Mtu_fam_mce"/>
    <property type="match status" value="1"/>
</dbReference>
<dbReference type="InterPro" id="IPR005693">
    <property type="entry name" value="Mce"/>
</dbReference>
<evidence type="ECO:0000313" key="6">
    <source>
        <dbReference type="Proteomes" id="UP000483261"/>
    </source>
</evidence>
<comment type="caution">
    <text evidence="5">The sequence shown here is derived from an EMBL/GenBank/DDBJ whole genome shotgun (WGS) entry which is preliminary data.</text>
</comment>
<evidence type="ECO:0000256" key="2">
    <source>
        <dbReference type="SAM" id="Phobius"/>
    </source>
</evidence>
<dbReference type="EMBL" id="JAALAA010000013">
    <property type="protein sequence ID" value="NGN94230.1"/>
    <property type="molecule type" value="Genomic_DNA"/>
</dbReference>
<organism evidence="5 6">
    <name type="scientific">Nocardioides turkmenicus</name>
    <dbReference type="NCBI Taxonomy" id="2711220"/>
    <lineage>
        <taxon>Bacteria</taxon>
        <taxon>Bacillati</taxon>
        <taxon>Actinomycetota</taxon>
        <taxon>Actinomycetes</taxon>
        <taxon>Propionibacteriales</taxon>
        <taxon>Nocardioidaceae</taxon>
        <taxon>Nocardioides</taxon>
    </lineage>
</organism>
<reference evidence="5 6" key="1">
    <citation type="submission" date="2020-02" db="EMBL/GenBank/DDBJ databases">
        <title>Whole-genome analyses of novel actinobacteria.</title>
        <authorList>
            <person name="Sahin N."/>
        </authorList>
    </citation>
    <scope>NUCLEOTIDE SEQUENCE [LARGE SCALE GENOMIC DNA]</scope>
    <source>
        <strain evidence="5 6">KC13</strain>
    </source>
</reference>
<dbReference type="Pfam" id="PF02470">
    <property type="entry name" value="MlaD"/>
    <property type="match status" value="1"/>
</dbReference>
<dbReference type="PANTHER" id="PTHR33371">
    <property type="entry name" value="INTERMEMBRANE PHOSPHOLIPID TRANSPORT SYSTEM BINDING PROTEIN MLAD-RELATED"/>
    <property type="match status" value="1"/>
</dbReference>
<keyword evidence="2" id="KW-0472">Membrane</keyword>
<keyword evidence="6" id="KW-1185">Reference proteome</keyword>
<accession>A0A6M1R2S6</accession>
<dbReference type="Proteomes" id="UP000483261">
    <property type="component" value="Unassembled WGS sequence"/>
</dbReference>
<evidence type="ECO:0000259" key="3">
    <source>
        <dbReference type="Pfam" id="PF02470"/>
    </source>
</evidence>
<dbReference type="GO" id="GO:0005576">
    <property type="term" value="C:extracellular region"/>
    <property type="evidence" value="ECO:0007669"/>
    <property type="project" value="TreeGrafter"/>
</dbReference>
<dbReference type="InterPro" id="IPR024516">
    <property type="entry name" value="Mce_C"/>
</dbReference>
<dbReference type="RefSeq" id="WP_165111955.1">
    <property type="nucleotide sequence ID" value="NZ_JAALAA010000013.1"/>
</dbReference>
<feature type="region of interest" description="Disordered" evidence="1">
    <location>
        <begin position="327"/>
        <end position="366"/>
    </location>
</feature>
<dbReference type="InterPro" id="IPR003399">
    <property type="entry name" value="Mce/MlaD"/>
</dbReference>
<dbReference type="AlphaFoldDB" id="A0A6M1R2S6"/>
<dbReference type="InterPro" id="IPR052336">
    <property type="entry name" value="MlaD_Phospholipid_Transporter"/>
</dbReference>
<proteinExistence type="predicted"/>
<dbReference type="PANTHER" id="PTHR33371:SF16">
    <property type="entry name" value="MCE-FAMILY PROTEIN MCE3F"/>
    <property type="match status" value="1"/>
</dbReference>
<evidence type="ECO:0000313" key="5">
    <source>
        <dbReference type="EMBL" id="NGN94230.1"/>
    </source>
</evidence>
<protein>
    <submittedName>
        <fullName evidence="5">MCE family protein</fullName>
    </submittedName>
</protein>
<feature type="domain" description="Mammalian cell entry C-terminal" evidence="4">
    <location>
        <begin position="124"/>
        <end position="308"/>
    </location>
</feature>
<keyword evidence="2" id="KW-1133">Transmembrane helix</keyword>
<dbReference type="Pfam" id="PF11887">
    <property type="entry name" value="Mce4_CUP1"/>
    <property type="match status" value="1"/>
</dbReference>
<evidence type="ECO:0000256" key="1">
    <source>
        <dbReference type="SAM" id="MobiDB-lite"/>
    </source>
</evidence>
<evidence type="ECO:0000259" key="4">
    <source>
        <dbReference type="Pfam" id="PF11887"/>
    </source>
</evidence>
<name>A0A6M1R2S6_9ACTN</name>
<gene>
    <name evidence="5" type="ORF">G5C66_15970</name>
</gene>
<sequence length="366" mass="39438">MALRETDRPLFVGFGAAVVVFVGATAYLLLVTLQLPVLSRPATVTVDLAQTGGLYEGSSVTYRGAKAGVVETIELTTDGGARARIRLDPDVRIPEDSPAKVRGLSPVGEQYLDFQPTSASGPFLRDGSRVRAEAVDVPTTLASTVISLDELMDQVDPDQLRAVVAGLRTTFAGREDELADLVEGSQVLLVTLDQEWPTISRVLVNSESLLRIGDRHAADVRAAAHDLRLLTAELEKADPELRRAFDRGPEQFADLVRLVGVLDRTLPPTLERTTALTDILVVRDPHLRELLAEYPAAIRSLADAMYDGAIHGGLVLQNDYQCEYGGPKYPATDTTPEPLYEDGHCSAPPDRVVRGAENAPGPAGQD</sequence>
<feature type="domain" description="Mce/MlaD" evidence="3">
    <location>
        <begin position="42"/>
        <end position="116"/>
    </location>
</feature>